<name>A0ABV6MBS5_9ACTN</name>
<comment type="caution">
    <text evidence="2">The sequence shown here is derived from an EMBL/GenBank/DDBJ whole genome shotgun (WGS) entry which is preliminary data.</text>
</comment>
<feature type="transmembrane region" description="Helical" evidence="1">
    <location>
        <begin position="20"/>
        <end position="37"/>
    </location>
</feature>
<keyword evidence="1" id="KW-0812">Transmembrane</keyword>
<reference evidence="2 3" key="1">
    <citation type="submission" date="2024-09" db="EMBL/GenBank/DDBJ databases">
        <authorList>
            <person name="Sun Q."/>
            <person name="Mori K."/>
        </authorList>
    </citation>
    <scope>NUCLEOTIDE SEQUENCE [LARGE SCALE GENOMIC DNA]</scope>
    <source>
        <strain evidence="2 3">TBRC 3947</strain>
    </source>
</reference>
<evidence type="ECO:0000313" key="2">
    <source>
        <dbReference type="EMBL" id="MFC0531838.1"/>
    </source>
</evidence>
<dbReference type="RefSeq" id="WP_377256967.1">
    <property type="nucleotide sequence ID" value="NZ_JBHLUH010000061.1"/>
</dbReference>
<dbReference type="Proteomes" id="UP001589867">
    <property type="component" value="Unassembled WGS sequence"/>
</dbReference>
<protein>
    <recommendedName>
        <fullName evidence="4">DUF3040 domain-containing protein</fullName>
    </recommendedName>
</protein>
<evidence type="ECO:0000256" key="1">
    <source>
        <dbReference type="SAM" id="Phobius"/>
    </source>
</evidence>
<keyword evidence="1" id="KW-0472">Membrane</keyword>
<feature type="transmembrane region" description="Helical" evidence="1">
    <location>
        <begin position="43"/>
        <end position="62"/>
    </location>
</feature>
<keyword evidence="3" id="KW-1185">Reference proteome</keyword>
<evidence type="ECO:0008006" key="4">
    <source>
        <dbReference type="Google" id="ProtNLM"/>
    </source>
</evidence>
<dbReference type="EMBL" id="JBHLUH010000061">
    <property type="protein sequence ID" value="MFC0531838.1"/>
    <property type="molecule type" value="Genomic_DNA"/>
</dbReference>
<accession>A0ABV6MBS5</accession>
<proteinExistence type="predicted"/>
<organism evidence="2 3">
    <name type="scientific">Phytohabitans kaempferiae</name>
    <dbReference type="NCBI Taxonomy" id="1620943"/>
    <lineage>
        <taxon>Bacteria</taxon>
        <taxon>Bacillati</taxon>
        <taxon>Actinomycetota</taxon>
        <taxon>Actinomycetes</taxon>
        <taxon>Micromonosporales</taxon>
        <taxon>Micromonosporaceae</taxon>
    </lineage>
</organism>
<sequence>MNHLDDRIRRGTHADRRRRIGGWLLMVVAFGVLAVAVASGRGLALAAGLILAAAAAHLLGAAGDRPRG</sequence>
<gene>
    <name evidence="2" type="ORF">ACFFIA_29735</name>
</gene>
<keyword evidence="1" id="KW-1133">Transmembrane helix</keyword>
<evidence type="ECO:0000313" key="3">
    <source>
        <dbReference type="Proteomes" id="UP001589867"/>
    </source>
</evidence>